<evidence type="ECO:0000313" key="5">
    <source>
        <dbReference type="EMBL" id="KYP54701.1"/>
    </source>
</evidence>
<evidence type="ECO:0000256" key="3">
    <source>
        <dbReference type="SAM" id="SignalP"/>
    </source>
</evidence>
<comment type="similarity">
    <text evidence="1">Belongs to the plant LTP family.</text>
</comment>
<evidence type="ECO:0000313" key="6">
    <source>
        <dbReference type="Proteomes" id="UP000075243"/>
    </source>
</evidence>
<reference evidence="5 6" key="1">
    <citation type="journal article" date="2012" name="Nat. Biotechnol.">
        <title>Draft genome sequence of pigeonpea (Cajanus cajan), an orphan legume crop of resource-poor farmers.</title>
        <authorList>
            <person name="Varshney R.K."/>
            <person name="Chen W."/>
            <person name="Li Y."/>
            <person name="Bharti A.K."/>
            <person name="Saxena R.K."/>
            <person name="Schlueter J.A."/>
            <person name="Donoghue M.T."/>
            <person name="Azam S."/>
            <person name="Fan G."/>
            <person name="Whaley A.M."/>
            <person name="Farmer A.D."/>
            <person name="Sheridan J."/>
            <person name="Iwata A."/>
            <person name="Tuteja R."/>
            <person name="Penmetsa R.V."/>
            <person name="Wu W."/>
            <person name="Upadhyaya H.D."/>
            <person name="Yang S.P."/>
            <person name="Shah T."/>
            <person name="Saxena K.B."/>
            <person name="Michael T."/>
            <person name="McCombie W.R."/>
            <person name="Yang B."/>
            <person name="Zhang G."/>
            <person name="Yang H."/>
            <person name="Wang J."/>
            <person name="Spillane C."/>
            <person name="Cook D.R."/>
            <person name="May G.D."/>
            <person name="Xu X."/>
            <person name="Jackson S.A."/>
        </authorList>
    </citation>
    <scope>NUCLEOTIDE SEQUENCE [LARGE SCALE GENOMIC DNA]</scope>
    <source>
        <strain evidence="6">cv. Asha</strain>
    </source>
</reference>
<dbReference type="Gene3D" id="1.10.110.10">
    <property type="entry name" value="Plant lipid-transfer and hydrophobic proteins"/>
    <property type="match status" value="1"/>
</dbReference>
<accession>A0A151SIZ6</accession>
<dbReference type="PANTHER" id="PTHR33076">
    <property type="entry name" value="NON-SPECIFIC LIPID-TRANSFER PROTEIN 2-RELATED"/>
    <property type="match status" value="1"/>
</dbReference>
<evidence type="ECO:0000259" key="4">
    <source>
        <dbReference type="Pfam" id="PF00234"/>
    </source>
</evidence>
<dbReference type="SUPFAM" id="SSF47699">
    <property type="entry name" value="Bifunctional inhibitor/lipid-transfer protein/seed storage 2S albumin"/>
    <property type="match status" value="1"/>
</dbReference>
<dbReference type="AlphaFoldDB" id="A0A151SIZ6"/>
<dbReference type="GO" id="GO:0006869">
    <property type="term" value="P:lipid transport"/>
    <property type="evidence" value="ECO:0007669"/>
    <property type="project" value="InterPro"/>
</dbReference>
<dbReference type="GO" id="GO:0008289">
    <property type="term" value="F:lipid binding"/>
    <property type="evidence" value="ECO:0007669"/>
    <property type="project" value="InterPro"/>
</dbReference>
<proteinExistence type="inferred from homology"/>
<name>A0A151SIZ6_CAJCA</name>
<feature type="domain" description="Bifunctional inhibitor/plant lipid transfer protein/seed storage helical" evidence="4">
    <location>
        <begin position="27"/>
        <end position="101"/>
    </location>
</feature>
<organism evidence="5 6">
    <name type="scientific">Cajanus cajan</name>
    <name type="common">Pigeon pea</name>
    <name type="synonym">Cajanus indicus</name>
    <dbReference type="NCBI Taxonomy" id="3821"/>
    <lineage>
        <taxon>Eukaryota</taxon>
        <taxon>Viridiplantae</taxon>
        <taxon>Streptophyta</taxon>
        <taxon>Embryophyta</taxon>
        <taxon>Tracheophyta</taxon>
        <taxon>Spermatophyta</taxon>
        <taxon>Magnoliopsida</taxon>
        <taxon>eudicotyledons</taxon>
        <taxon>Gunneridae</taxon>
        <taxon>Pentapetalae</taxon>
        <taxon>rosids</taxon>
        <taxon>fabids</taxon>
        <taxon>Fabales</taxon>
        <taxon>Fabaceae</taxon>
        <taxon>Papilionoideae</taxon>
        <taxon>50 kb inversion clade</taxon>
        <taxon>NPAAA clade</taxon>
        <taxon>indigoferoid/millettioid clade</taxon>
        <taxon>Phaseoleae</taxon>
        <taxon>Cajanus</taxon>
    </lineage>
</organism>
<dbReference type="Proteomes" id="UP000075243">
    <property type="component" value="Chromosome 11"/>
</dbReference>
<dbReference type="Gramene" id="C.cajan_00873.t">
    <property type="protein sequence ID" value="C.cajan_00873.t.cds1"/>
    <property type="gene ID" value="C.cajan_00873"/>
</dbReference>
<gene>
    <name evidence="5" type="ORF">KK1_000897</name>
</gene>
<dbReference type="InterPro" id="IPR016140">
    <property type="entry name" value="Bifunc_inhib/LTP/seed_store"/>
</dbReference>
<dbReference type="InterPro" id="IPR000528">
    <property type="entry name" value="Plant_nsLTP"/>
</dbReference>
<dbReference type="EMBL" id="CM003613">
    <property type="protein sequence ID" value="KYP54701.1"/>
    <property type="molecule type" value="Genomic_DNA"/>
</dbReference>
<evidence type="ECO:0000256" key="2">
    <source>
        <dbReference type="ARBA" id="ARBA00023157"/>
    </source>
</evidence>
<protein>
    <submittedName>
        <fullName evidence="5">Non-specific lipid-transfer protein 5</fullName>
    </submittedName>
</protein>
<keyword evidence="3" id="KW-0732">Signal</keyword>
<feature type="signal peptide" evidence="3">
    <location>
        <begin position="1"/>
        <end position="20"/>
    </location>
</feature>
<dbReference type="Pfam" id="PF00234">
    <property type="entry name" value="Tryp_alpha_amyl"/>
    <property type="match status" value="1"/>
</dbReference>
<keyword evidence="6" id="KW-1185">Reference proteome</keyword>
<keyword evidence="2" id="KW-1015">Disulfide bond</keyword>
<feature type="chain" id="PRO_5007588544" evidence="3">
    <location>
        <begin position="21"/>
        <end position="110"/>
    </location>
</feature>
<dbReference type="InterPro" id="IPR036312">
    <property type="entry name" value="Bifun_inhib/LTP/seed_sf"/>
</dbReference>
<evidence type="ECO:0000256" key="1">
    <source>
        <dbReference type="ARBA" id="ARBA00009748"/>
    </source>
</evidence>
<sequence>MTIFFPVLVLCLLLSTFGTSQKDDTTCSEVVPLLNPCKPYLLGIMQVSSDCCTAVKTVLQKAQNVKVRRDLCNCFQNMIEIRLNPNRAEQLSQVCHFSTPFPYDKHHCNK</sequence>